<accession>A0A3M6BZK6</accession>
<dbReference type="PANTHER" id="PTHR43179:SF7">
    <property type="entry name" value="RHAMNOSYLTRANSFERASE WBBL"/>
    <property type="match status" value="1"/>
</dbReference>
<organism evidence="4 5">
    <name type="scientific">Pseudomonas syringae pv. maculicola</name>
    <dbReference type="NCBI Taxonomy" id="59511"/>
    <lineage>
        <taxon>Bacteria</taxon>
        <taxon>Pseudomonadati</taxon>
        <taxon>Pseudomonadota</taxon>
        <taxon>Gammaproteobacteria</taxon>
        <taxon>Pseudomonadales</taxon>
        <taxon>Pseudomonadaceae</taxon>
        <taxon>Pseudomonas</taxon>
    </lineage>
</organism>
<proteinExistence type="predicted"/>
<comment type="caution">
    <text evidence="4">The sequence shown here is derived from an EMBL/GenBank/DDBJ whole genome shotgun (WGS) entry which is preliminary data.</text>
</comment>
<evidence type="ECO:0000259" key="2">
    <source>
        <dbReference type="Pfam" id="PF00535"/>
    </source>
</evidence>
<dbReference type="SUPFAM" id="SSF53448">
    <property type="entry name" value="Nucleotide-diphospho-sugar transferases"/>
    <property type="match status" value="1"/>
</dbReference>
<dbReference type="Gene3D" id="3.90.550.10">
    <property type="entry name" value="Spore Coat Polysaccharide Biosynthesis Protein SpsA, Chain A"/>
    <property type="match status" value="1"/>
</dbReference>
<dbReference type="Pfam" id="PF13524">
    <property type="entry name" value="Glyco_trans_1_2"/>
    <property type="match status" value="1"/>
</dbReference>
<feature type="domain" description="Glycosyltransferase 2-like" evidence="2">
    <location>
        <begin position="2"/>
        <end position="147"/>
    </location>
</feature>
<sequence length="582" mass="64928">MIVDNASKSANTRAWFAAMSELGSDKLRIYSLTEPGSEASAQNLAARHANGDYLLMLSPHAVLHQADWLQGLLNHAQRPEVGIVGPRILTPQGSILYAGMVMGMDGLAGRPFISYPAGSSSYMQRLQLTQNWSAVSGNCLMVRKDVFDGAGAMEAATFTQGLQDLDLCMRVGREGYLIVGTPDSSLVLAEPAAAERSEASRQALDNEQQSFFEKWLPRMARDPAYNPNLNLTEVQAFDLDPGLQMGWEPFCTRHLPSILGMLVNSSAVGHYRVSQPMLELIAAGRVVGRMSYESITPVEVERQRPDVIVFQGRYSEPKIKDIVLSKSYSSAMRIFELDDYIIDVPERNEHRRSMPDNIAQMLRKGIGLCDRVVVSTQPLAQALSSMHSDIRVVPNMLASHLWSSLRSQRRTSGKPRIGWGGGTSHRGDLELIVDVVRELADEVEWVFFGMCPDLLKPYIHEFHSAVSLNSYPAKLASLNLDLALAPLEFHIFNDCKSNLRLLEYGACGYPVICSDTEAYRGHLPATRIYTNSSEEWLQAIRMHLSDPNASYRMGDELRETVLRDFMLRGENLQYWANGWLPD</sequence>
<dbReference type="AlphaFoldDB" id="A0A3M6BZK6"/>
<keyword evidence="1" id="KW-1003">Cell membrane</keyword>
<dbReference type="PANTHER" id="PTHR43179">
    <property type="entry name" value="RHAMNOSYLTRANSFERASE WBBL"/>
    <property type="match status" value="1"/>
</dbReference>
<evidence type="ECO:0000313" key="5">
    <source>
        <dbReference type="Proteomes" id="UP000271631"/>
    </source>
</evidence>
<dbReference type="InterPro" id="IPR029044">
    <property type="entry name" value="Nucleotide-diphossugar_trans"/>
</dbReference>
<evidence type="ECO:0000256" key="1">
    <source>
        <dbReference type="ARBA" id="ARBA00022519"/>
    </source>
</evidence>
<keyword evidence="1" id="KW-0997">Cell inner membrane</keyword>
<feature type="domain" description="Spore protein YkvP/CgeB glycosyl transferase-like" evidence="3">
    <location>
        <begin position="486"/>
        <end position="565"/>
    </location>
</feature>
<dbReference type="Gene3D" id="3.40.50.2000">
    <property type="entry name" value="Glycogen Phosphorylase B"/>
    <property type="match status" value="1"/>
</dbReference>
<gene>
    <name evidence="4" type="ORF">ALP13_04681</name>
</gene>
<evidence type="ECO:0000259" key="3">
    <source>
        <dbReference type="Pfam" id="PF13524"/>
    </source>
</evidence>
<evidence type="ECO:0000313" key="4">
    <source>
        <dbReference type="EMBL" id="RMV36344.1"/>
    </source>
</evidence>
<dbReference type="Proteomes" id="UP000271631">
    <property type="component" value="Unassembled WGS sequence"/>
</dbReference>
<reference evidence="4 5" key="1">
    <citation type="submission" date="2018-08" db="EMBL/GenBank/DDBJ databases">
        <title>Recombination of ecologically and evolutionarily significant loci maintains genetic cohesion in the Pseudomonas syringae species complex.</title>
        <authorList>
            <person name="Dillon M."/>
            <person name="Thakur S."/>
            <person name="Almeida R.N.D."/>
            <person name="Weir B.S."/>
            <person name="Guttman D.S."/>
        </authorList>
    </citation>
    <scope>NUCLEOTIDE SEQUENCE [LARGE SCALE GENOMIC DNA]</scope>
    <source>
        <strain evidence="4 5">ICMP 11281</strain>
    </source>
</reference>
<name>A0A3M6BZK6_PSEYM</name>
<keyword evidence="1" id="KW-0472">Membrane</keyword>
<dbReference type="GO" id="GO:0016740">
    <property type="term" value="F:transferase activity"/>
    <property type="evidence" value="ECO:0007669"/>
    <property type="project" value="UniProtKB-KW"/>
</dbReference>
<protein>
    <submittedName>
        <fullName evidence="4">Glycosyl transferase, group 2 protein</fullName>
    </submittedName>
</protein>
<dbReference type="Pfam" id="PF00535">
    <property type="entry name" value="Glycos_transf_2"/>
    <property type="match status" value="1"/>
</dbReference>
<dbReference type="EMBL" id="RBUQ01000175">
    <property type="protein sequence ID" value="RMV36344.1"/>
    <property type="molecule type" value="Genomic_DNA"/>
</dbReference>
<dbReference type="SUPFAM" id="SSF53756">
    <property type="entry name" value="UDP-Glycosyltransferase/glycogen phosphorylase"/>
    <property type="match status" value="1"/>
</dbReference>
<keyword evidence="4" id="KW-0808">Transferase</keyword>
<dbReference type="InterPro" id="IPR055259">
    <property type="entry name" value="YkvP/CgeB_Glyco_trans-like"/>
</dbReference>
<dbReference type="InterPro" id="IPR001173">
    <property type="entry name" value="Glyco_trans_2-like"/>
</dbReference>